<comment type="caution">
    <text evidence="2">The sequence shown here is derived from an EMBL/GenBank/DDBJ whole genome shotgun (WGS) entry which is preliminary data.</text>
</comment>
<keyword evidence="3" id="KW-1185">Reference proteome</keyword>
<accession>A0A833RLX8</accession>
<protein>
    <submittedName>
        <fullName evidence="2">Plant transposase (Ptta/En/Spm family)</fullName>
    </submittedName>
</protein>
<dbReference type="OrthoDB" id="1705129at2759"/>
<feature type="region of interest" description="Disordered" evidence="1">
    <location>
        <begin position="250"/>
        <end position="269"/>
    </location>
</feature>
<dbReference type="AlphaFoldDB" id="A0A833RLX8"/>
<organism evidence="2 3">
    <name type="scientific">Carex littledalei</name>
    <dbReference type="NCBI Taxonomy" id="544730"/>
    <lineage>
        <taxon>Eukaryota</taxon>
        <taxon>Viridiplantae</taxon>
        <taxon>Streptophyta</taxon>
        <taxon>Embryophyta</taxon>
        <taxon>Tracheophyta</taxon>
        <taxon>Spermatophyta</taxon>
        <taxon>Magnoliopsida</taxon>
        <taxon>Liliopsida</taxon>
        <taxon>Poales</taxon>
        <taxon>Cyperaceae</taxon>
        <taxon>Cyperoideae</taxon>
        <taxon>Cariceae</taxon>
        <taxon>Carex</taxon>
        <taxon>Carex subgen. Euthyceras</taxon>
    </lineage>
</organism>
<gene>
    <name evidence="2" type="ORF">FCM35_KLT00099</name>
</gene>
<evidence type="ECO:0000256" key="1">
    <source>
        <dbReference type="SAM" id="MobiDB-lite"/>
    </source>
</evidence>
<proteinExistence type="predicted"/>
<evidence type="ECO:0000313" key="2">
    <source>
        <dbReference type="EMBL" id="KAF3341461.1"/>
    </source>
</evidence>
<dbReference type="Proteomes" id="UP000623129">
    <property type="component" value="Unassembled WGS sequence"/>
</dbReference>
<evidence type="ECO:0000313" key="3">
    <source>
        <dbReference type="Proteomes" id="UP000623129"/>
    </source>
</evidence>
<reference evidence="2" key="1">
    <citation type="submission" date="2020-01" db="EMBL/GenBank/DDBJ databases">
        <title>Genome sequence of Kobresia littledalei, the first chromosome-level genome in the family Cyperaceae.</title>
        <authorList>
            <person name="Qu G."/>
        </authorList>
    </citation>
    <scope>NUCLEOTIDE SEQUENCE</scope>
    <source>
        <strain evidence="2">C.B.Clarke</strain>
        <tissue evidence="2">Leaf</tissue>
    </source>
</reference>
<dbReference type="EMBL" id="SWLB01000001">
    <property type="protein sequence ID" value="KAF3341461.1"/>
    <property type="molecule type" value="Genomic_DNA"/>
</dbReference>
<name>A0A833RLX8_9POAL</name>
<sequence>MQLRNVIFHHQRKRDEGLELYEMRQRLSKNRPEIWPVGMHEFSCGKDSRQITAAITRLALNYMPSPLRSYNAFDPHTKNNVQKAFLERFRYREGEDADHCREVFDAIAVKRYAEELHTARDKCINKFGWDMPLWKANVPHWCLKAANWHGLCDIFNTEEWQGLRTQNKMNRMSSGFKIAHHGGSASTLQHVDKLISSKSDIANLLFIPSHVETTLKKGTPTLEEIYLHMHYRLENGKSPVLSQYEAATEGVTETTEDGDTNDIVNQPTEETTTPSLAFDINSLQFTNDRAKKVYMGEALSKHSSMGNLDKRWKHVKMQSTNGSGEKTRTTWTISPSSVGFCQLPSQKKYFLLATGLVPNWYREDYRNLAR</sequence>